<dbReference type="Pfam" id="PF07690">
    <property type="entry name" value="MFS_1"/>
    <property type="match status" value="1"/>
</dbReference>
<feature type="domain" description="Major facilitator superfamily (MFS) profile" evidence="9">
    <location>
        <begin position="7"/>
        <end position="385"/>
    </location>
</feature>
<sequence>MQRNTRAMVAMLFVGLAIFSGLYSTQAMLPTFVEVLGFTPTEAALTVSAATGALALCIVPLSILSERFGRGRLLVISAVLATILAFAVPLVGENVLAIIAVRALQGAVLAGAPAVAMAWLSEELDEDILPRAMGLYIAGNTLGGIAGRLIPTGLLDFTGWRGALLGSAAVSAIFAVLFVIFLPKQENFRPKQLHFKAEIRAMINHWRNLELGLLFLFAFLGMGAFVSMYNFITFRLIHHFGLPVTLTGLVFLMYLAGTWSSARVGTIINKYGHSKTFVVSAVLYALGIVMTLGPLPVLLAGMFIFTAGFFAAHSTASGWVGQAAATNRAEASSMYLLCYYAGSSAVGAASGLVFEATSWTGFIAFISCFTVAVILLGAWLLKSTSRVKEPVAV</sequence>
<proteinExistence type="inferred from homology"/>
<evidence type="ECO:0000256" key="1">
    <source>
        <dbReference type="ARBA" id="ARBA00004651"/>
    </source>
</evidence>
<dbReference type="RefSeq" id="WP_066838349.1">
    <property type="nucleotide sequence ID" value="NZ_LSTQ01000008.1"/>
</dbReference>
<dbReference type="SUPFAM" id="SSF103473">
    <property type="entry name" value="MFS general substrate transporter"/>
    <property type="match status" value="1"/>
</dbReference>
<feature type="transmembrane region" description="Helical" evidence="8">
    <location>
        <begin position="132"/>
        <end position="150"/>
    </location>
</feature>
<dbReference type="PROSITE" id="PS50850">
    <property type="entry name" value="MFS"/>
    <property type="match status" value="1"/>
</dbReference>
<feature type="transmembrane region" description="Helical" evidence="8">
    <location>
        <begin position="359"/>
        <end position="381"/>
    </location>
</feature>
<dbReference type="STRING" id="1705.CA21670_11720"/>
<evidence type="ECO:0000256" key="8">
    <source>
        <dbReference type="SAM" id="Phobius"/>
    </source>
</evidence>
<feature type="transmembrane region" description="Helical" evidence="8">
    <location>
        <begin position="97"/>
        <end position="120"/>
    </location>
</feature>
<evidence type="ECO:0000256" key="4">
    <source>
        <dbReference type="ARBA" id="ARBA00022475"/>
    </source>
</evidence>
<keyword evidence="4" id="KW-1003">Cell membrane</keyword>
<keyword evidence="7 8" id="KW-0472">Membrane</keyword>
<dbReference type="EMBL" id="LSTQ01000008">
    <property type="protein sequence ID" value="OAH30292.1"/>
    <property type="molecule type" value="Genomic_DNA"/>
</dbReference>
<protein>
    <recommendedName>
        <fullName evidence="9">Major facilitator superfamily (MFS) profile domain-containing protein</fullName>
    </recommendedName>
</protein>
<dbReference type="GO" id="GO:0005886">
    <property type="term" value="C:plasma membrane"/>
    <property type="evidence" value="ECO:0007669"/>
    <property type="project" value="UniProtKB-SubCell"/>
</dbReference>
<dbReference type="CDD" id="cd17324">
    <property type="entry name" value="MFS_NepI_like"/>
    <property type="match status" value="1"/>
</dbReference>
<name>A0A177IN92_9CORY</name>
<feature type="transmembrane region" description="Helical" evidence="8">
    <location>
        <begin position="43"/>
        <end position="61"/>
    </location>
</feature>
<feature type="transmembrane region" description="Helical" evidence="8">
    <location>
        <begin position="333"/>
        <end position="353"/>
    </location>
</feature>
<dbReference type="Gene3D" id="1.20.1250.20">
    <property type="entry name" value="MFS general substrate transporter like domains"/>
    <property type="match status" value="1"/>
</dbReference>
<evidence type="ECO:0000313" key="10">
    <source>
        <dbReference type="EMBL" id="OAH30292.1"/>
    </source>
</evidence>
<evidence type="ECO:0000259" key="9">
    <source>
        <dbReference type="PROSITE" id="PS50850"/>
    </source>
</evidence>
<dbReference type="GO" id="GO:0022857">
    <property type="term" value="F:transmembrane transporter activity"/>
    <property type="evidence" value="ECO:0007669"/>
    <property type="project" value="InterPro"/>
</dbReference>
<comment type="caution">
    <text evidence="10">The sequence shown here is derived from an EMBL/GenBank/DDBJ whole genome shotgun (WGS) entry which is preliminary data.</text>
</comment>
<comment type="similarity">
    <text evidence="2">Belongs to the major facilitator superfamily.</text>
</comment>
<evidence type="ECO:0000313" key="11">
    <source>
        <dbReference type="Proteomes" id="UP000076947"/>
    </source>
</evidence>
<feature type="transmembrane region" description="Helical" evidence="8">
    <location>
        <begin position="277"/>
        <end position="295"/>
    </location>
</feature>
<dbReference type="InterPro" id="IPR011701">
    <property type="entry name" value="MFS"/>
</dbReference>
<feature type="transmembrane region" description="Helical" evidence="8">
    <location>
        <begin position="162"/>
        <end position="182"/>
    </location>
</feature>
<gene>
    <name evidence="10" type="ORF">AYJ05_05930</name>
</gene>
<reference evidence="11" key="1">
    <citation type="submission" date="2016-02" db="EMBL/GenBank/DDBJ databases">
        <authorList>
            <person name="Kaur G."/>
            <person name="Nair G.R."/>
            <person name="Mayilraj S."/>
        </authorList>
    </citation>
    <scope>NUCLEOTIDE SEQUENCE [LARGE SCALE GENOMIC DNA]</scope>
    <source>
        <strain evidence="11">GA-15</strain>
    </source>
</reference>
<evidence type="ECO:0000256" key="7">
    <source>
        <dbReference type="ARBA" id="ARBA00023136"/>
    </source>
</evidence>
<dbReference type="PANTHER" id="PTHR43271:SF1">
    <property type="entry name" value="INNER MEMBRANE TRANSPORT PROTEIN YNFM"/>
    <property type="match status" value="1"/>
</dbReference>
<keyword evidence="11" id="KW-1185">Reference proteome</keyword>
<keyword evidence="5 8" id="KW-0812">Transmembrane</keyword>
<keyword evidence="3" id="KW-0813">Transport</keyword>
<accession>A0A177IN92</accession>
<feature type="transmembrane region" description="Helical" evidence="8">
    <location>
        <begin position="301"/>
        <end position="321"/>
    </location>
</feature>
<keyword evidence="6 8" id="KW-1133">Transmembrane helix</keyword>
<dbReference type="InterPro" id="IPR020846">
    <property type="entry name" value="MFS_dom"/>
</dbReference>
<dbReference type="Proteomes" id="UP000076947">
    <property type="component" value="Unassembled WGS sequence"/>
</dbReference>
<feature type="transmembrane region" description="Helical" evidence="8">
    <location>
        <begin position="211"/>
        <end position="231"/>
    </location>
</feature>
<dbReference type="OrthoDB" id="63984at2"/>
<evidence type="ECO:0000256" key="3">
    <source>
        <dbReference type="ARBA" id="ARBA00022448"/>
    </source>
</evidence>
<dbReference type="InterPro" id="IPR036259">
    <property type="entry name" value="MFS_trans_sf"/>
</dbReference>
<feature type="transmembrane region" description="Helical" evidence="8">
    <location>
        <begin position="73"/>
        <end position="91"/>
    </location>
</feature>
<comment type="subcellular location">
    <subcellularLocation>
        <location evidence="1">Cell membrane</location>
        <topology evidence="1">Multi-pass membrane protein</topology>
    </subcellularLocation>
</comment>
<evidence type="ECO:0000256" key="6">
    <source>
        <dbReference type="ARBA" id="ARBA00022989"/>
    </source>
</evidence>
<dbReference type="AlphaFoldDB" id="A0A177IN92"/>
<evidence type="ECO:0000256" key="5">
    <source>
        <dbReference type="ARBA" id="ARBA00022692"/>
    </source>
</evidence>
<feature type="transmembrane region" description="Helical" evidence="8">
    <location>
        <begin position="237"/>
        <end position="256"/>
    </location>
</feature>
<evidence type="ECO:0000256" key="2">
    <source>
        <dbReference type="ARBA" id="ARBA00008335"/>
    </source>
</evidence>
<dbReference type="PANTHER" id="PTHR43271">
    <property type="entry name" value="BLL2771 PROTEIN"/>
    <property type="match status" value="1"/>
</dbReference>
<organism evidence="10 11">
    <name type="scientific">Corynebacterium stationis</name>
    <dbReference type="NCBI Taxonomy" id="1705"/>
    <lineage>
        <taxon>Bacteria</taxon>
        <taxon>Bacillati</taxon>
        <taxon>Actinomycetota</taxon>
        <taxon>Actinomycetes</taxon>
        <taxon>Mycobacteriales</taxon>
        <taxon>Corynebacteriaceae</taxon>
        <taxon>Corynebacterium</taxon>
    </lineage>
</organism>